<dbReference type="InterPro" id="IPR036869">
    <property type="entry name" value="J_dom_sf"/>
</dbReference>
<gene>
    <name evidence="3" type="ORF">PCOR1329_LOCUS7084</name>
</gene>
<dbReference type="SUPFAM" id="SSF54862">
    <property type="entry name" value="4Fe-4S ferredoxins"/>
    <property type="match status" value="1"/>
</dbReference>
<dbReference type="Pfam" id="PF00226">
    <property type="entry name" value="DnaJ"/>
    <property type="match status" value="1"/>
</dbReference>
<dbReference type="PANTHER" id="PTHR45295">
    <property type="entry name" value="CHAPERONE PROTEIN DNAJ C76, CHLOROPLASTIC"/>
    <property type="match status" value="1"/>
</dbReference>
<dbReference type="PANTHER" id="PTHR45295:SF1">
    <property type="entry name" value="CHAPERONE PROTEIN DNAJ C76, CHLOROPLASTIC"/>
    <property type="match status" value="1"/>
</dbReference>
<dbReference type="Gene3D" id="1.10.287.110">
    <property type="entry name" value="DnaJ domain"/>
    <property type="match status" value="1"/>
</dbReference>
<dbReference type="PROSITE" id="PS50076">
    <property type="entry name" value="DNAJ_2"/>
    <property type="match status" value="1"/>
</dbReference>
<protein>
    <recommendedName>
        <fullName evidence="2">J domain-containing protein</fullName>
    </recommendedName>
</protein>
<feature type="compositionally biased region" description="Basic and acidic residues" evidence="1">
    <location>
        <begin position="104"/>
        <end position="126"/>
    </location>
</feature>
<feature type="non-terminal residue" evidence="3">
    <location>
        <position position="1"/>
    </location>
</feature>
<proteinExistence type="predicted"/>
<dbReference type="CDD" id="cd06257">
    <property type="entry name" value="DnaJ"/>
    <property type="match status" value="1"/>
</dbReference>
<dbReference type="Gene3D" id="3.30.70.20">
    <property type="match status" value="1"/>
</dbReference>
<sequence length="284" mass="31558">GARRAAAARGGLARAAPSNLYELLGVSAEARQDEIKDAYRSLLKISHPDVAGEESSELMMLLNDAYGVLGFPDERCVYDGTLSERGHSGPKAEVSTDLGPTWKRSRDPLNSKPEWRGTPRSMSRYDKLPEEDRGAMWKQQKYVYVNPFNCVGCYQCFSAAPKTFMMSSVHGKALAYNQWGDAEVEIHWAIEACPTDCISWVSREDLQALEHVTAVYLYENNNQMSVPTQLTSRPGKLQDPFTQADIWKSKAARQEKQARLLAAAGAGRAAEALESRIARIFEAH</sequence>
<dbReference type="SMART" id="SM00271">
    <property type="entry name" value="DnaJ"/>
    <property type="match status" value="1"/>
</dbReference>
<organism evidence="3 4">
    <name type="scientific">Prorocentrum cordatum</name>
    <dbReference type="NCBI Taxonomy" id="2364126"/>
    <lineage>
        <taxon>Eukaryota</taxon>
        <taxon>Sar</taxon>
        <taxon>Alveolata</taxon>
        <taxon>Dinophyceae</taxon>
        <taxon>Prorocentrales</taxon>
        <taxon>Prorocentraceae</taxon>
        <taxon>Prorocentrum</taxon>
    </lineage>
</organism>
<dbReference type="EMBL" id="CAUYUJ010001912">
    <property type="protein sequence ID" value="CAK0798284.1"/>
    <property type="molecule type" value="Genomic_DNA"/>
</dbReference>
<dbReference type="Proteomes" id="UP001189429">
    <property type="component" value="Unassembled WGS sequence"/>
</dbReference>
<evidence type="ECO:0000313" key="4">
    <source>
        <dbReference type="Proteomes" id="UP001189429"/>
    </source>
</evidence>
<reference evidence="3" key="1">
    <citation type="submission" date="2023-10" db="EMBL/GenBank/DDBJ databases">
        <authorList>
            <person name="Chen Y."/>
            <person name="Shah S."/>
            <person name="Dougan E. K."/>
            <person name="Thang M."/>
            <person name="Chan C."/>
        </authorList>
    </citation>
    <scope>NUCLEOTIDE SEQUENCE [LARGE SCALE GENOMIC DNA]</scope>
</reference>
<evidence type="ECO:0000256" key="1">
    <source>
        <dbReference type="SAM" id="MobiDB-lite"/>
    </source>
</evidence>
<name>A0ABN9PY90_9DINO</name>
<keyword evidence="4" id="KW-1185">Reference proteome</keyword>
<comment type="caution">
    <text evidence="3">The sequence shown here is derived from an EMBL/GenBank/DDBJ whole genome shotgun (WGS) entry which is preliminary data.</text>
</comment>
<dbReference type="PRINTS" id="PR00625">
    <property type="entry name" value="JDOMAIN"/>
</dbReference>
<feature type="region of interest" description="Disordered" evidence="1">
    <location>
        <begin position="82"/>
        <end position="126"/>
    </location>
</feature>
<evidence type="ECO:0000313" key="3">
    <source>
        <dbReference type="EMBL" id="CAK0798284.1"/>
    </source>
</evidence>
<dbReference type="Pfam" id="PF13370">
    <property type="entry name" value="Fer4_13"/>
    <property type="match status" value="1"/>
</dbReference>
<dbReference type="SUPFAM" id="SSF46565">
    <property type="entry name" value="Chaperone J-domain"/>
    <property type="match status" value="1"/>
</dbReference>
<evidence type="ECO:0000259" key="2">
    <source>
        <dbReference type="PROSITE" id="PS50076"/>
    </source>
</evidence>
<dbReference type="InterPro" id="IPR001623">
    <property type="entry name" value="DnaJ_domain"/>
</dbReference>
<accession>A0ABN9PY90</accession>
<feature type="domain" description="J" evidence="2">
    <location>
        <begin position="19"/>
        <end position="82"/>
    </location>
</feature>